<sequence length="649" mass="73273">MQATNNREQTADTPLDVFAHLTLPQVLAMQAERLGDRHVALREKAYGIWQRYTWNDYFTYVKKTALAMMALGIKRNDIVAIIMDNHPEWLFSELGAQAFGGVSLNLFTSAVASELVQALIRVRSPLVVAQDQEQVDKLLEQIDKLPFLRTIVYIDPTGMGPYRDNPLLMSFRELLELGEEHGRKHPGLFEQELGKGRAVETALMIMTSGTTGVSKLAMLTHRNFTAMARQWLSSVPIGVGSNWMSMSPPAWIVDQMWGVGVTLAGGMTMNFPETVETIQQDFREIGPSVLITSSRFWEDLASKIRVKIGDAGFVNRAFFSLAEKIGTAVVKCEAERRPVPFWLKMLNAWASLAVFRPLLDRVGCSRFVSAYTGGHPISPDVIRFFRAVGLNLKQCYGLTETCGIFQVQPDDEVKLETVGKPLPGTMVRISEDQEVLVSSDTVFAGYHDDYDATRASFEQGWLRTGDAGYLDDDGHLVIIGRKQDIIRDKHGNAFSPDFIETRLKFSLFIKEAVIFGEGRPFITALINIDMGNVGNWAEERMIPYTTYTDLSQQPRVEELILGEVRQVNTQLPQPMKIRKFILLYKLLDADDEELTRTGKVRRRFIYGLYLPMIEAMYDGRNEAEVEGKVRYRDGQIGMIRTTVRVINVE</sequence>
<organism evidence="4">
    <name type="scientific">anaerobic digester metagenome</name>
    <dbReference type="NCBI Taxonomy" id="1263854"/>
    <lineage>
        <taxon>unclassified sequences</taxon>
        <taxon>metagenomes</taxon>
        <taxon>ecological metagenomes</taxon>
    </lineage>
</organism>
<accession>A0A485LY93</accession>
<gene>
    <name evidence="4" type="ORF">SCFA_20033</name>
</gene>
<dbReference type="GO" id="GO:0016020">
    <property type="term" value="C:membrane"/>
    <property type="evidence" value="ECO:0007669"/>
    <property type="project" value="TreeGrafter"/>
</dbReference>
<name>A0A485LY93_9ZZZZ</name>
<dbReference type="AlphaFoldDB" id="A0A485LY93"/>
<protein>
    <submittedName>
        <fullName evidence="4">Long-chain-fatty-acid--CoA ligase FadD15</fullName>
        <ecNumber evidence="4">6.2.1.3</ecNumber>
    </submittedName>
</protein>
<dbReference type="GO" id="GO:0005524">
    <property type="term" value="F:ATP binding"/>
    <property type="evidence" value="ECO:0007669"/>
    <property type="project" value="UniProtKB-KW"/>
</dbReference>
<dbReference type="Pfam" id="PF23562">
    <property type="entry name" value="AMP-binding_C_3"/>
    <property type="match status" value="1"/>
</dbReference>
<evidence type="ECO:0000259" key="3">
    <source>
        <dbReference type="Pfam" id="PF00501"/>
    </source>
</evidence>
<dbReference type="Pfam" id="PF00501">
    <property type="entry name" value="AMP-binding"/>
    <property type="match status" value="1"/>
</dbReference>
<reference evidence="4" key="1">
    <citation type="submission" date="2019-03" db="EMBL/GenBank/DDBJ databases">
        <authorList>
            <person name="Hao L."/>
        </authorList>
    </citation>
    <scope>NUCLEOTIDE SEQUENCE</scope>
</reference>
<dbReference type="PROSITE" id="PS00455">
    <property type="entry name" value="AMP_BINDING"/>
    <property type="match status" value="1"/>
</dbReference>
<dbReference type="EMBL" id="CAADRM010000081">
    <property type="protein sequence ID" value="VFU13563.1"/>
    <property type="molecule type" value="Genomic_DNA"/>
</dbReference>
<dbReference type="InterPro" id="IPR000873">
    <property type="entry name" value="AMP-dep_synth/lig_dom"/>
</dbReference>
<dbReference type="EC" id="6.2.1.3" evidence="4"/>
<dbReference type="InterPro" id="IPR042099">
    <property type="entry name" value="ANL_N_sf"/>
</dbReference>
<keyword evidence="2" id="KW-0067">ATP-binding</keyword>
<feature type="domain" description="AMP-dependent synthetase/ligase" evidence="3">
    <location>
        <begin position="30"/>
        <end position="446"/>
    </location>
</feature>
<dbReference type="SUPFAM" id="SSF56801">
    <property type="entry name" value="Acetyl-CoA synthetase-like"/>
    <property type="match status" value="1"/>
</dbReference>
<evidence type="ECO:0000256" key="2">
    <source>
        <dbReference type="ARBA" id="ARBA00022840"/>
    </source>
</evidence>
<dbReference type="GO" id="GO:0004467">
    <property type="term" value="F:long-chain fatty acid-CoA ligase activity"/>
    <property type="evidence" value="ECO:0007669"/>
    <property type="project" value="UniProtKB-EC"/>
</dbReference>
<evidence type="ECO:0000313" key="4">
    <source>
        <dbReference type="EMBL" id="VFU13563.1"/>
    </source>
</evidence>
<dbReference type="PANTHER" id="PTHR43272">
    <property type="entry name" value="LONG-CHAIN-FATTY-ACID--COA LIGASE"/>
    <property type="match status" value="1"/>
</dbReference>
<evidence type="ECO:0000256" key="1">
    <source>
        <dbReference type="ARBA" id="ARBA00022741"/>
    </source>
</evidence>
<dbReference type="Gene3D" id="3.40.50.12780">
    <property type="entry name" value="N-terminal domain of ligase-like"/>
    <property type="match status" value="1"/>
</dbReference>
<dbReference type="PANTHER" id="PTHR43272:SF33">
    <property type="entry name" value="AMP-BINDING DOMAIN-CONTAINING PROTEIN-RELATED"/>
    <property type="match status" value="1"/>
</dbReference>
<keyword evidence="4" id="KW-0436">Ligase</keyword>
<proteinExistence type="predicted"/>
<dbReference type="InterPro" id="IPR020845">
    <property type="entry name" value="AMP-binding_CS"/>
</dbReference>
<keyword evidence="1" id="KW-0547">Nucleotide-binding</keyword>